<evidence type="ECO:0000313" key="2">
    <source>
        <dbReference type="EMBL" id="SDD31207.1"/>
    </source>
</evidence>
<dbReference type="NCBIfam" id="TIGR01444">
    <property type="entry name" value="fkbM_fam"/>
    <property type="match status" value="1"/>
</dbReference>
<evidence type="ECO:0000313" key="3">
    <source>
        <dbReference type="Proteomes" id="UP000183685"/>
    </source>
</evidence>
<dbReference type="InterPro" id="IPR006342">
    <property type="entry name" value="FkbM_mtfrase"/>
</dbReference>
<dbReference type="InterPro" id="IPR029063">
    <property type="entry name" value="SAM-dependent_MTases_sf"/>
</dbReference>
<keyword evidence="2" id="KW-0808">Transferase</keyword>
<keyword evidence="2" id="KW-0489">Methyltransferase</keyword>
<dbReference type="STRING" id="637679.GCA_001550055_00575"/>
<dbReference type="Pfam" id="PF01135">
    <property type="entry name" value="PCMT"/>
    <property type="match status" value="1"/>
</dbReference>
<dbReference type="Pfam" id="PF05050">
    <property type="entry name" value="Methyltransf_21"/>
    <property type="match status" value="1"/>
</dbReference>
<dbReference type="EMBL" id="FNAK01000001">
    <property type="protein sequence ID" value="SDD31207.1"/>
    <property type="molecule type" value="Genomic_DNA"/>
</dbReference>
<sequence>MSFIAKDLIRLHGLKIGIDKDAVSMPILRSMLQGWYEAVELTLMKKVLTPGDRIVEVGGGIGITAMKAADIIGAENIFSFELNPYLIEWSADNFKRNGFEIQVFQQALFPRASLPNGLVDFHVHQNFWASSLAPREGTVETIKVPAACLEDKITEHRANVLIVDIEGAEVHLFNGLDLTGIEKIVMEIHYRAAGRTETNAMIRSIEDRGFFLDYEMIDSGVLCFTRTADAQT</sequence>
<name>A0A1G6TS38_9PROT</name>
<feature type="domain" description="Methyltransferase FkbM" evidence="1">
    <location>
        <begin position="125"/>
        <end position="210"/>
    </location>
</feature>
<reference evidence="2 3" key="1">
    <citation type="submission" date="2016-10" db="EMBL/GenBank/DDBJ databases">
        <authorList>
            <person name="de Groot N.N."/>
        </authorList>
    </citation>
    <scope>NUCLEOTIDE SEQUENCE [LARGE SCALE GENOMIC DNA]</scope>
    <source>
        <strain evidence="2 3">CGMCC 1.9109</strain>
    </source>
</reference>
<organism evidence="2 3">
    <name type="scientific">Kordiimonas lacus</name>
    <dbReference type="NCBI Taxonomy" id="637679"/>
    <lineage>
        <taxon>Bacteria</taxon>
        <taxon>Pseudomonadati</taxon>
        <taxon>Pseudomonadota</taxon>
        <taxon>Alphaproteobacteria</taxon>
        <taxon>Kordiimonadales</taxon>
        <taxon>Kordiimonadaceae</taxon>
        <taxon>Kordiimonas</taxon>
    </lineage>
</organism>
<protein>
    <submittedName>
        <fullName evidence="2">Methyltransferase, FkbM family</fullName>
    </submittedName>
</protein>
<dbReference type="AlphaFoldDB" id="A0A1G6TS38"/>
<dbReference type="Gene3D" id="3.40.50.150">
    <property type="entry name" value="Vaccinia Virus protein VP39"/>
    <property type="match status" value="1"/>
</dbReference>
<dbReference type="OrthoDB" id="456767at2"/>
<dbReference type="SUPFAM" id="SSF53335">
    <property type="entry name" value="S-adenosyl-L-methionine-dependent methyltransferases"/>
    <property type="match status" value="1"/>
</dbReference>
<evidence type="ECO:0000259" key="1">
    <source>
        <dbReference type="Pfam" id="PF05050"/>
    </source>
</evidence>
<proteinExistence type="predicted"/>
<dbReference type="RefSeq" id="WP_068308676.1">
    <property type="nucleotide sequence ID" value="NZ_FNAK01000001.1"/>
</dbReference>
<dbReference type="GO" id="GO:0032259">
    <property type="term" value="P:methylation"/>
    <property type="evidence" value="ECO:0007669"/>
    <property type="project" value="UniProtKB-KW"/>
</dbReference>
<dbReference type="Proteomes" id="UP000183685">
    <property type="component" value="Unassembled WGS sequence"/>
</dbReference>
<dbReference type="GO" id="GO:0008168">
    <property type="term" value="F:methyltransferase activity"/>
    <property type="evidence" value="ECO:0007669"/>
    <property type="project" value="UniProtKB-KW"/>
</dbReference>
<keyword evidence="3" id="KW-1185">Reference proteome</keyword>
<gene>
    <name evidence="2" type="ORF">SAMN04488071_0315</name>
</gene>
<accession>A0A1G6TS38</accession>